<dbReference type="EMBL" id="CP108133">
    <property type="protein sequence ID" value="WTP50718.1"/>
    <property type="molecule type" value="Genomic_DNA"/>
</dbReference>
<evidence type="ECO:0000313" key="5">
    <source>
        <dbReference type="Proteomes" id="UP001432166"/>
    </source>
</evidence>
<keyword evidence="2" id="KW-0812">Transmembrane</keyword>
<reference evidence="4" key="1">
    <citation type="submission" date="2022-10" db="EMBL/GenBank/DDBJ databases">
        <title>The complete genomes of actinobacterial strains from the NBC collection.</title>
        <authorList>
            <person name="Joergensen T.S."/>
            <person name="Alvarez Arevalo M."/>
            <person name="Sterndorff E.B."/>
            <person name="Faurdal D."/>
            <person name="Vuksanovic O."/>
            <person name="Mourched A.-S."/>
            <person name="Charusanti P."/>
            <person name="Shaw S."/>
            <person name="Blin K."/>
            <person name="Weber T."/>
        </authorList>
    </citation>
    <scope>NUCLEOTIDE SEQUENCE</scope>
    <source>
        <strain evidence="4">NBC_00189</strain>
    </source>
</reference>
<evidence type="ECO:0008006" key="6">
    <source>
        <dbReference type="Google" id="ProtNLM"/>
    </source>
</evidence>
<protein>
    <recommendedName>
        <fullName evidence="6">Aromatic ring-opening dioxygenase LigA</fullName>
    </recommendedName>
</protein>
<gene>
    <name evidence="4" type="ORF">OG288_21880</name>
</gene>
<dbReference type="RefSeq" id="WP_328938114.1">
    <property type="nucleotide sequence ID" value="NZ_CP108133.1"/>
</dbReference>
<feature type="region of interest" description="Disordered" evidence="1">
    <location>
        <begin position="401"/>
        <end position="420"/>
    </location>
</feature>
<evidence type="ECO:0000313" key="4">
    <source>
        <dbReference type="EMBL" id="WTP50718.1"/>
    </source>
</evidence>
<feature type="signal peptide" evidence="3">
    <location>
        <begin position="1"/>
        <end position="35"/>
    </location>
</feature>
<feature type="transmembrane region" description="Helical" evidence="2">
    <location>
        <begin position="429"/>
        <end position="451"/>
    </location>
</feature>
<dbReference type="Proteomes" id="UP001432166">
    <property type="component" value="Chromosome"/>
</dbReference>
<keyword evidence="5" id="KW-1185">Reference proteome</keyword>
<evidence type="ECO:0000256" key="3">
    <source>
        <dbReference type="SAM" id="SignalP"/>
    </source>
</evidence>
<feature type="region of interest" description="Disordered" evidence="1">
    <location>
        <begin position="459"/>
        <end position="482"/>
    </location>
</feature>
<proteinExistence type="predicted"/>
<evidence type="ECO:0000256" key="2">
    <source>
        <dbReference type="SAM" id="Phobius"/>
    </source>
</evidence>
<accession>A0ABZ1JGJ4</accession>
<sequence length="482" mass="49925">MGRRRGWWRGRTVLAGAAALFSVVAAAGQATTATAAGAPPPYRFAADAERIEGATNTADAVRLTPGTYYRSTIRDNGKLYYGLRLDEVSSASGVSDASSASSAYVSATAVPKPGTKVTYSDGIKVSLQDSDGHRCFSGDAGIARFGPTESPRPLTAWASRRAGPGAYTCKSAGTYTVLVERTSGPGSSLDDWELELQYVSEPALEKVTSTAAPQVWDSASPQALDGLARTREGGTSFSGARSLEEGVWKDGIRAGQTLFYRVPVDWGQQLDATAELGPASGDGYLGNALVMALHNPVRALVDDADVGYDGSRKRTGLEPLPPVAYENRFAVDDQAGGMRFAGWYYLVVHLAEEMSDKFGDGPFELTLRVRVRGTAGEAPAYSGAAVPRDVFEVTAKDKDAAASGSAATGGDGGDGGDGGSSSENIAMKAVAVGGIGTGSVLVLGLVMWTVVARRRAGADAPEAAVPVAGGGASRTYGRSRAR</sequence>
<organism evidence="4 5">
    <name type="scientific">Streptomyces tauricus</name>
    <dbReference type="NCBI Taxonomy" id="68274"/>
    <lineage>
        <taxon>Bacteria</taxon>
        <taxon>Bacillati</taxon>
        <taxon>Actinomycetota</taxon>
        <taxon>Actinomycetes</taxon>
        <taxon>Kitasatosporales</taxon>
        <taxon>Streptomycetaceae</taxon>
        <taxon>Streptomyces</taxon>
        <taxon>Streptomyces aurantiacus group</taxon>
    </lineage>
</organism>
<name>A0ABZ1JGJ4_9ACTN</name>
<keyword evidence="3" id="KW-0732">Signal</keyword>
<feature type="chain" id="PRO_5045585024" description="Aromatic ring-opening dioxygenase LigA" evidence="3">
    <location>
        <begin position="36"/>
        <end position="482"/>
    </location>
</feature>
<keyword evidence="2" id="KW-1133">Transmembrane helix</keyword>
<feature type="compositionally biased region" description="Gly residues" evidence="1">
    <location>
        <begin position="407"/>
        <end position="419"/>
    </location>
</feature>
<evidence type="ECO:0000256" key="1">
    <source>
        <dbReference type="SAM" id="MobiDB-lite"/>
    </source>
</evidence>
<keyword evidence="2" id="KW-0472">Membrane</keyword>